<proteinExistence type="predicted"/>
<dbReference type="Pfam" id="PF05930">
    <property type="entry name" value="Phage_AlpA"/>
    <property type="match status" value="1"/>
</dbReference>
<dbReference type="RefSeq" id="WP_197433869.1">
    <property type="nucleotide sequence ID" value="NZ_WPHU01000005.1"/>
</dbReference>
<sequence>MRTTTNSSSKRLLRIDSVTARTGLTKRSVYHEISQGGFPCPVRISPQASAWIEAEVEAWIDSRIQPRGPRPHQCRSRQTRVRAFECCCAEK</sequence>
<organism evidence="1 2">
    <name type="scientific">Agrobacterium vitis</name>
    <name type="common">Rhizobium vitis</name>
    <dbReference type="NCBI Taxonomy" id="373"/>
    <lineage>
        <taxon>Bacteria</taxon>
        <taxon>Pseudomonadati</taxon>
        <taxon>Pseudomonadota</taxon>
        <taxon>Alphaproteobacteria</taxon>
        <taxon>Hyphomicrobiales</taxon>
        <taxon>Rhizobiaceae</taxon>
        <taxon>Rhizobium/Agrobacterium group</taxon>
        <taxon>Agrobacterium</taxon>
    </lineage>
</organism>
<evidence type="ECO:0000313" key="2">
    <source>
        <dbReference type="Proteomes" id="UP000440716"/>
    </source>
</evidence>
<dbReference type="PANTHER" id="PTHR36154">
    <property type="entry name" value="DNA-BINDING TRANSCRIPTIONAL ACTIVATOR ALPA"/>
    <property type="match status" value="1"/>
</dbReference>
<dbReference type="EMBL" id="WPHU01000005">
    <property type="protein sequence ID" value="MVA57255.1"/>
    <property type="molecule type" value="Genomic_DNA"/>
</dbReference>
<comment type="caution">
    <text evidence="1">The sequence shown here is derived from an EMBL/GenBank/DDBJ whole genome shotgun (WGS) entry which is preliminary data.</text>
</comment>
<reference evidence="1 2" key="1">
    <citation type="submission" date="2019-12" db="EMBL/GenBank/DDBJ databases">
        <title>Whole-genome sequencing of Allorhizobium vitis.</title>
        <authorList>
            <person name="Gan H.M."/>
            <person name="Szegedi E."/>
            <person name="Burr T."/>
            <person name="Savka M.A."/>
        </authorList>
    </citation>
    <scope>NUCLEOTIDE SEQUENCE [LARGE SCALE GENOMIC DNA]</scope>
    <source>
        <strain evidence="1 2">CG415</strain>
    </source>
</reference>
<gene>
    <name evidence="1" type="ORF">GOZ88_14195</name>
</gene>
<dbReference type="Gene3D" id="1.10.238.160">
    <property type="match status" value="1"/>
</dbReference>
<dbReference type="AlphaFoldDB" id="A0A7K1RGZ2"/>
<dbReference type="InterPro" id="IPR052931">
    <property type="entry name" value="Prophage_regulatory_activator"/>
</dbReference>
<protein>
    <submittedName>
        <fullName evidence="1">AlpA family phage regulatory protein</fullName>
    </submittedName>
</protein>
<dbReference type="InterPro" id="IPR010260">
    <property type="entry name" value="AlpA"/>
</dbReference>
<accession>A0A7K1RGZ2</accession>
<name>A0A7K1RGZ2_AGRVI</name>
<dbReference type="PANTHER" id="PTHR36154:SF1">
    <property type="entry name" value="DNA-BINDING TRANSCRIPTIONAL ACTIVATOR ALPA"/>
    <property type="match status" value="1"/>
</dbReference>
<dbReference type="Proteomes" id="UP000440716">
    <property type="component" value="Unassembled WGS sequence"/>
</dbReference>
<evidence type="ECO:0000313" key="1">
    <source>
        <dbReference type="EMBL" id="MVA57255.1"/>
    </source>
</evidence>